<sequence>MSLSPYLSSVWDPPLPPPSLSLARLSLTGYDEYSAIWWATCEIHTPDSFLYTFSSLSLLFSKTSFLFLFSFFPTPFRPSRIHSPPPPPWPSLLLFLHFFPSPSFVFALSSLISLSLFHLPSPSFVLAYLSLRSPSLLSIFFFTPLSLCCIFSFLYSLSFSSPVIPFSTHFPLFLLLSQILLSFLRILLFALCLLVSSFISIYIFSLNFPSPSFALCISFSSFSFSFSSLPSFFSTFLSISILLTPCCTSSSPRLFLPFFHFLFSFPLLLFSFPFSFSSFLFSFSSSPFSFSSSPFSFSSSPFSFSSSPFSFSSSPSYFSSSIPICHFLRLLSHLPLSLSAQSADEAPGNRSRVRKLHPGLEVPETERLTRRSDYAVELRPPARDARRGVGGLRAARVQ</sequence>
<keyword evidence="1" id="KW-0472">Membrane</keyword>
<keyword evidence="1" id="KW-0812">Transmembrane</keyword>
<feature type="transmembrane region" description="Helical" evidence="1">
    <location>
        <begin position="224"/>
        <end position="243"/>
    </location>
</feature>
<evidence type="ECO:0000313" key="2">
    <source>
        <dbReference type="EMBL" id="ROT78431.1"/>
    </source>
</evidence>
<organism evidence="2 3">
    <name type="scientific">Penaeus vannamei</name>
    <name type="common">Whiteleg shrimp</name>
    <name type="synonym">Litopenaeus vannamei</name>
    <dbReference type="NCBI Taxonomy" id="6689"/>
    <lineage>
        <taxon>Eukaryota</taxon>
        <taxon>Metazoa</taxon>
        <taxon>Ecdysozoa</taxon>
        <taxon>Arthropoda</taxon>
        <taxon>Crustacea</taxon>
        <taxon>Multicrustacea</taxon>
        <taxon>Malacostraca</taxon>
        <taxon>Eumalacostraca</taxon>
        <taxon>Eucarida</taxon>
        <taxon>Decapoda</taxon>
        <taxon>Dendrobranchiata</taxon>
        <taxon>Penaeoidea</taxon>
        <taxon>Penaeidae</taxon>
        <taxon>Penaeus</taxon>
    </lineage>
</organism>
<accession>A0A3R7P8G8</accession>
<name>A0A3R7P8G8_PENVA</name>
<comment type="caution">
    <text evidence="2">The sequence shown here is derived from an EMBL/GenBank/DDBJ whole genome shotgun (WGS) entry which is preliminary data.</text>
</comment>
<feature type="transmembrane region" description="Helical" evidence="1">
    <location>
        <begin position="172"/>
        <end position="204"/>
    </location>
</feature>
<dbReference type="AlphaFoldDB" id="A0A3R7P8G8"/>
<dbReference type="Proteomes" id="UP000283509">
    <property type="component" value="Unassembled WGS sequence"/>
</dbReference>
<protein>
    <submittedName>
        <fullName evidence="2">Uncharacterized protein</fullName>
    </submittedName>
</protein>
<keyword evidence="1" id="KW-1133">Transmembrane helix</keyword>
<feature type="transmembrane region" description="Helical" evidence="1">
    <location>
        <begin position="255"/>
        <end position="281"/>
    </location>
</feature>
<feature type="transmembrane region" description="Helical" evidence="1">
    <location>
        <begin position="92"/>
        <end position="117"/>
    </location>
</feature>
<evidence type="ECO:0000313" key="3">
    <source>
        <dbReference type="Proteomes" id="UP000283509"/>
    </source>
</evidence>
<evidence type="ECO:0000256" key="1">
    <source>
        <dbReference type="SAM" id="Phobius"/>
    </source>
</evidence>
<feature type="transmembrane region" description="Helical" evidence="1">
    <location>
        <begin position="137"/>
        <end position="160"/>
    </location>
</feature>
<feature type="transmembrane region" description="Helical" evidence="1">
    <location>
        <begin position="49"/>
        <end position="72"/>
    </location>
</feature>
<keyword evidence="3" id="KW-1185">Reference proteome</keyword>
<reference evidence="2 3" key="2">
    <citation type="submission" date="2019-01" db="EMBL/GenBank/DDBJ databases">
        <title>The decoding of complex shrimp genome reveals the adaptation for benthos swimmer, frequently molting mechanism and breeding impact on genome.</title>
        <authorList>
            <person name="Sun Y."/>
            <person name="Gao Y."/>
            <person name="Yu Y."/>
        </authorList>
    </citation>
    <scope>NUCLEOTIDE SEQUENCE [LARGE SCALE GENOMIC DNA]</scope>
    <source>
        <tissue evidence="2">Muscle</tissue>
    </source>
</reference>
<proteinExistence type="predicted"/>
<gene>
    <name evidence="2" type="ORF">C7M84_002852</name>
</gene>
<dbReference type="EMBL" id="QCYY01001381">
    <property type="protein sequence ID" value="ROT78431.1"/>
    <property type="molecule type" value="Genomic_DNA"/>
</dbReference>
<reference evidence="2 3" key="1">
    <citation type="submission" date="2018-04" db="EMBL/GenBank/DDBJ databases">
        <authorList>
            <person name="Zhang X."/>
            <person name="Yuan J."/>
            <person name="Li F."/>
            <person name="Xiang J."/>
        </authorList>
    </citation>
    <scope>NUCLEOTIDE SEQUENCE [LARGE SCALE GENOMIC DNA]</scope>
    <source>
        <tissue evidence="2">Muscle</tissue>
    </source>
</reference>